<feature type="transmembrane region" description="Helical" evidence="5">
    <location>
        <begin position="111"/>
        <end position="131"/>
    </location>
</feature>
<dbReference type="EMBL" id="CAJOAY010000127">
    <property type="protein sequence ID" value="CAF3550354.1"/>
    <property type="molecule type" value="Genomic_DNA"/>
</dbReference>
<dbReference type="EMBL" id="CAJOBB010000001">
    <property type="protein sequence ID" value="CAF3499952.1"/>
    <property type="molecule type" value="Genomic_DNA"/>
</dbReference>
<sequence>MLNQSESSRQYQYTPRTHVRERPLHWCIILVSLLFVFLLVVESVAFIVLGAWHLTARHLQNVLSFSTEVHQRELAFGILLVIIGSVGVLMSILGLIAFFTLRLLLLRTFALCLWLVMIVGIAVGILGIIFASQVDGFMTQAGTTNANSGRYAEEKFMLGMNGGLALFMSLTLLVGIIIVRCLTGDVNSYSSGHSYYRAQ</sequence>
<dbReference type="AlphaFoldDB" id="A0A813X886"/>
<dbReference type="EMBL" id="CAJNON010000141">
    <property type="protein sequence ID" value="CAF1025400.1"/>
    <property type="molecule type" value="Genomic_DNA"/>
</dbReference>
<dbReference type="InterPro" id="IPR018499">
    <property type="entry name" value="Tetraspanin/Peripherin"/>
</dbReference>
<accession>A0A813X886</accession>
<dbReference type="EMBL" id="CAJNOG010000060">
    <property type="protein sequence ID" value="CAF0867341.1"/>
    <property type="molecule type" value="Genomic_DNA"/>
</dbReference>
<dbReference type="EMBL" id="CAJNOM010000063">
    <property type="protein sequence ID" value="CAF0959825.1"/>
    <property type="molecule type" value="Genomic_DNA"/>
</dbReference>
<dbReference type="Proteomes" id="UP000663881">
    <property type="component" value="Unassembled WGS sequence"/>
</dbReference>
<dbReference type="OrthoDB" id="10042168at2759"/>
<evidence type="ECO:0000313" key="8">
    <source>
        <dbReference type="EMBL" id="CAF0959825.1"/>
    </source>
</evidence>
<reference evidence="6" key="1">
    <citation type="submission" date="2021-02" db="EMBL/GenBank/DDBJ databases">
        <authorList>
            <person name="Nowell W R."/>
        </authorList>
    </citation>
    <scope>NUCLEOTIDE SEQUENCE</scope>
</reference>
<dbReference type="EMBL" id="CAJNOI010000058">
    <property type="protein sequence ID" value="CAF0966522.1"/>
    <property type="molecule type" value="Genomic_DNA"/>
</dbReference>
<keyword evidence="3 5" id="KW-1133">Transmembrane helix</keyword>
<dbReference type="Proteomes" id="UP000663877">
    <property type="component" value="Unassembled WGS sequence"/>
</dbReference>
<keyword evidence="2 5" id="KW-0812">Transmembrane</keyword>
<keyword evidence="4 5" id="KW-0472">Membrane</keyword>
<dbReference type="Proteomes" id="UP000663868">
    <property type="component" value="Unassembled WGS sequence"/>
</dbReference>
<evidence type="ECO:0000313" key="15">
    <source>
        <dbReference type="Proteomes" id="UP000663860"/>
    </source>
</evidence>
<evidence type="ECO:0000313" key="6">
    <source>
        <dbReference type="EMBL" id="CAF0866271.1"/>
    </source>
</evidence>
<organism evidence="6 15">
    <name type="scientific">Adineta steineri</name>
    <dbReference type="NCBI Taxonomy" id="433720"/>
    <lineage>
        <taxon>Eukaryota</taxon>
        <taxon>Metazoa</taxon>
        <taxon>Spiralia</taxon>
        <taxon>Gnathifera</taxon>
        <taxon>Rotifera</taxon>
        <taxon>Eurotatoria</taxon>
        <taxon>Bdelloidea</taxon>
        <taxon>Adinetida</taxon>
        <taxon>Adinetidae</taxon>
        <taxon>Adineta</taxon>
    </lineage>
</organism>
<evidence type="ECO:0000313" key="10">
    <source>
        <dbReference type="EMBL" id="CAF1025400.1"/>
    </source>
</evidence>
<evidence type="ECO:0000256" key="1">
    <source>
        <dbReference type="ARBA" id="ARBA00004141"/>
    </source>
</evidence>
<comment type="caution">
    <text evidence="6">The sequence shown here is derived from an EMBL/GenBank/DDBJ whole genome shotgun (WGS) entry which is preliminary data.</text>
</comment>
<evidence type="ECO:0000256" key="4">
    <source>
        <dbReference type="ARBA" id="ARBA00023136"/>
    </source>
</evidence>
<evidence type="ECO:0000313" key="7">
    <source>
        <dbReference type="EMBL" id="CAF0867341.1"/>
    </source>
</evidence>
<dbReference type="Pfam" id="PF00335">
    <property type="entry name" value="Tetraspanin"/>
    <property type="match status" value="1"/>
</dbReference>
<proteinExistence type="predicted"/>
<keyword evidence="14" id="KW-1185">Reference proteome</keyword>
<evidence type="ECO:0000256" key="3">
    <source>
        <dbReference type="ARBA" id="ARBA00022989"/>
    </source>
</evidence>
<dbReference type="Proteomes" id="UP000663844">
    <property type="component" value="Unassembled WGS sequence"/>
</dbReference>
<evidence type="ECO:0000313" key="14">
    <source>
        <dbReference type="Proteomes" id="UP000663832"/>
    </source>
</evidence>
<evidence type="ECO:0000256" key="2">
    <source>
        <dbReference type="ARBA" id="ARBA00022692"/>
    </source>
</evidence>
<name>A0A813X886_9BILA</name>
<evidence type="ECO:0000313" key="11">
    <source>
        <dbReference type="EMBL" id="CAF3499952.1"/>
    </source>
</evidence>
<comment type="subcellular location">
    <subcellularLocation>
        <location evidence="1">Membrane</location>
        <topology evidence="1">Multi-pass membrane protein</topology>
    </subcellularLocation>
</comment>
<dbReference type="Proteomes" id="UP000663891">
    <property type="component" value="Unassembled WGS sequence"/>
</dbReference>
<dbReference type="Proteomes" id="UP000663832">
    <property type="component" value="Unassembled WGS sequence"/>
</dbReference>
<feature type="transmembrane region" description="Helical" evidence="5">
    <location>
        <begin position="164"/>
        <end position="183"/>
    </location>
</feature>
<gene>
    <name evidence="9" type="ORF">BJG266_LOCUS14104</name>
    <name evidence="6" type="ORF">IZO911_LOCUS10411</name>
    <name evidence="7" type="ORF">JYZ213_LOCUS8763</name>
    <name evidence="11" type="ORF">KXQ929_LOCUS9</name>
    <name evidence="12" type="ORF">OKA104_LOCUS4058</name>
    <name evidence="13" type="ORF">OXD698_LOCUS11800</name>
    <name evidence="8" type="ORF">QVE165_LOCUS12691</name>
    <name evidence="10" type="ORF">VCS650_LOCUS16029</name>
</gene>
<dbReference type="EMBL" id="CAJNOE010000075">
    <property type="protein sequence ID" value="CAF0866271.1"/>
    <property type="molecule type" value="Genomic_DNA"/>
</dbReference>
<dbReference type="GO" id="GO:0016020">
    <property type="term" value="C:membrane"/>
    <property type="evidence" value="ECO:0007669"/>
    <property type="project" value="UniProtKB-SubCell"/>
</dbReference>
<evidence type="ECO:0000313" key="13">
    <source>
        <dbReference type="EMBL" id="CAF3693901.1"/>
    </source>
</evidence>
<dbReference type="EMBL" id="CAJOAZ010000668">
    <property type="protein sequence ID" value="CAF3693901.1"/>
    <property type="molecule type" value="Genomic_DNA"/>
</dbReference>
<evidence type="ECO:0000313" key="9">
    <source>
        <dbReference type="EMBL" id="CAF0966522.1"/>
    </source>
</evidence>
<feature type="transmembrane region" description="Helical" evidence="5">
    <location>
        <begin position="74"/>
        <end position="99"/>
    </location>
</feature>
<feature type="transmembrane region" description="Helical" evidence="5">
    <location>
        <begin position="26"/>
        <end position="54"/>
    </location>
</feature>
<dbReference type="Proteomes" id="UP000663860">
    <property type="component" value="Unassembled WGS sequence"/>
</dbReference>
<evidence type="ECO:0000313" key="12">
    <source>
        <dbReference type="EMBL" id="CAF3550354.1"/>
    </source>
</evidence>
<evidence type="ECO:0000256" key="5">
    <source>
        <dbReference type="SAM" id="Phobius"/>
    </source>
</evidence>
<protein>
    <submittedName>
        <fullName evidence="6">Uncharacterized protein</fullName>
    </submittedName>
</protein>
<dbReference type="Proteomes" id="UP000663845">
    <property type="component" value="Unassembled WGS sequence"/>
</dbReference>